<comment type="catalytic activity">
    <reaction evidence="9">
        <text>a 2'-deoxycytidine in DNA + S-adenosyl-L-methionine = a 5-methyl-2'-deoxycytidine in DNA + S-adenosyl-L-homocysteine + H(+)</text>
        <dbReference type="Rhea" id="RHEA:13681"/>
        <dbReference type="Rhea" id="RHEA-COMP:11369"/>
        <dbReference type="Rhea" id="RHEA-COMP:11370"/>
        <dbReference type="ChEBI" id="CHEBI:15378"/>
        <dbReference type="ChEBI" id="CHEBI:57856"/>
        <dbReference type="ChEBI" id="CHEBI:59789"/>
        <dbReference type="ChEBI" id="CHEBI:85452"/>
        <dbReference type="ChEBI" id="CHEBI:85454"/>
        <dbReference type="EC" id="2.1.1.37"/>
    </reaction>
</comment>
<keyword evidence="2" id="KW-0945">Host-virus interaction</keyword>
<dbReference type="GO" id="GO:0003677">
    <property type="term" value="F:DNA binding"/>
    <property type="evidence" value="ECO:0007669"/>
    <property type="project" value="TreeGrafter"/>
</dbReference>
<protein>
    <recommendedName>
        <fullName evidence="9">Cytosine-specific methyltransferase</fullName>
        <ecNumber evidence="9">2.1.1.37</ecNumber>
    </recommendedName>
</protein>
<dbReference type="NCBIfam" id="TIGR00675">
    <property type="entry name" value="dcm"/>
    <property type="match status" value="1"/>
</dbReference>
<evidence type="ECO:0000256" key="3">
    <source>
        <dbReference type="ARBA" id="ARBA00022679"/>
    </source>
</evidence>
<dbReference type="InterPro" id="IPR001525">
    <property type="entry name" value="C5_MeTfrase"/>
</dbReference>
<dbReference type="PRINTS" id="PR00105">
    <property type="entry name" value="C5METTRFRASE"/>
</dbReference>
<reference evidence="10 11" key="1">
    <citation type="submission" date="2020-03" db="EMBL/GenBank/DDBJ databases">
        <title>Isolation and characterization of a new bacteriophage P37 infecting Yersinia pestis.</title>
        <authorList>
            <person name="Shen X."/>
            <person name="Li W."/>
        </authorList>
    </citation>
    <scope>NUCLEOTIDE SEQUENCE [LARGE SCALE GENOMIC DNA]</scope>
</reference>
<keyword evidence="2" id="KW-1090">Inhibition of host innate immune response by virus</keyword>
<keyword evidence="5" id="KW-0899">Viral immunoevasion</keyword>
<dbReference type="EMBL" id="MT239398">
    <property type="protein sequence ID" value="QIW90024.1"/>
    <property type="molecule type" value="Genomic_DNA"/>
</dbReference>
<evidence type="ECO:0000256" key="4">
    <source>
        <dbReference type="ARBA" id="ARBA00022691"/>
    </source>
</evidence>
<dbReference type="InterPro" id="IPR029063">
    <property type="entry name" value="SAM-dependent_MTases_sf"/>
</dbReference>
<sequence length="342" mass="38800">MKAIDLFCGAGGLTVGLKMAGFDVISAVEKEPIVSETYMQNHPDVSLYTGDIRELSPKKIMIELGLQQGQLDLLAGCPPCQGFSSLRTRNKYSSVTDERNDLIFSFLEFVKYFLPKVVMLENVPALAKDYRMKIFCDELKQLGYFIDSTSVAIEDASNYGVPQRRRRMVMLASRLGYLPRAEKNSKKVTVKDVIGDLPLPQYSDDFLHNIKENRSEKVMNIIKLVPKDGGSRSDLPYEYWLPCHKKYPNGFRDVYGRMKWDAVSPTITSGCTNPSKGRFLHPVQDRAITLREAALLQTFPKDYYFPIKYGKDRAALMIGNALPPEFIKRHAEVIKKHLIELG</sequence>
<dbReference type="InterPro" id="IPR018117">
    <property type="entry name" value="C5_DNA_meth_AS"/>
</dbReference>
<evidence type="ECO:0000313" key="11">
    <source>
        <dbReference type="Proteomes" id="UP000827170"/>
    </source>
</evidence>
<accession>A0AAE6YNS7</accession>
<dbReference type="PROSITE" id="PS00094">
    <property type="entry name" value="C5_MTASE_1"/>
    <property type="match status" value="1"/>
</dbReference>
<dbReference type="GO" id="GO:0099018">
    <property type="term" value="P:symbiont-mediated evasion of host restriction-modification system"/>
    <property type="evidence" value="ECO:0007669"/>
    <property type="project" value="UniProtKB-KW"/>
</dbReference>
<evidence type="ECO:0000256" key="6">
    <source>
        <dbReference type="ARBA" id="ARBA00033479"/>
    </source>
</evidence>
<dbReference type="Gene3D" id="3.40.50.150">
    <property type="entry name" value="Vaccinia Virus protein VP39"/>
    <property type="match status" value="1"/>
</dbReference>
<evidence type="ECO:0000256" key="2">
    <source>
        <dbReference type="ARBA" id="ARBA00022632"/>
    </source>
</evidence>
<evidence type="ECO:0000256" key="7">
    <source>
        <dbReference type="PROSITE-ProRule" id="PRU01016"/>
    </source>
</evidence>
<dbReference type="Pfam" id="PF00145">
    <property type="entry name" value="DNA_methylase"/>
    <property type="match status" value="1"/>
</dbReference>
<dbReference type="KEGG" id="vg:77939925"/>
<keyword evidence="1 7" id="KW-0489">Methyltransferase</keyword>
<evidence type="ECO:0000256" key="8">
    <source>
        <dbReference type="RuleBase" id="RU000416"/>
    </source>
</evidence>
<dbReference type="PROSITE" id="PS51679">
    <property type="entry name" value="SAM_MT_C5"/>
    <property type="match status" value="1"/>
</dbReference>
<dbReference type="SUPFAM" id="SSF53335">
    <property type="entry name" value="S-adenosyl-L-methionine-dependent methyltransferases"/>
    <property type="match status" value="1"/>
</dbReference>
<dbReference type="InterPro" id="IPR050390">
    <property type="entry name" value="C5-Methyltransferase"/>
</dbReference>
<evidence type="ECO:0000313" key="10">
    <source>
        <dbReference type="EMBL" id="QIW90024.1"/>
    </source>
</evidence>
<evidence type="ECO:0000256" key="9">
    <source>
        <dbReference type="RuleBase" id="RU000417"/>
    </source>
</evidence>
<comment type="similarity">
    <text evidence="7 8">Belongs to the class I-like SAM-binding methyltransferase superfamily. C5-methyltransferase family.</text>
</comment>
<dbReference type="GO" id="GO:0003886">
    <property type="term" value="F:DNA (cytosine-5-)-methyltransferase activity"/>
    <property type="evidence" value="ECO:0007669"/>
    <property type="project" value="UniProtKB-EC"/>
</dbReference>
<dbReference type="PANTHER" id="PTHR10629">
    <property type="entry name" value="CYTOSINE-SPECIFIC METHYLTRANSFERASE"/>
    <property type="match status" value="1"/>
</dbReference>
<organism evidence="10 11">
    <name type="scientific">Yersinia phage P37</name>
    <dbReference type="NCBI Taxonomy" id="2724352"/>
    <lineage>
        <taxon>Viruses</taxon>
        <taxon>Duplodnaviria</taxon>
        <taxon>Heunggongvirae</taxon>
        <taxon>Uroviricota</taxon>
        <taxon>Caudoviricetes</taxon>
        <taxon>Peduoviridae</taxon>
        <taxon>Peduovirus</taxon>
        <taxon>Peduovirus P37</taxon>
    </lineage>
</organism>
<proteinExistence type="inferred from homology"/>
<dbReference type="GO" id="GO:0044027">
    <property type="term" value="P:negative regulation of gene expression via chromosomal CpG island methylation"/>
    <property type="evidence" value="ECO:0007669"/>
    <property type="project" value="TreeGrafter"/>
</dbReference>
<dbReference type="GO" id="GO:0052170">
    <property type="term" value="P:symbiont-mediated suppression of host innate immune response"/>
    <property type="evidence" value="ECO:0007669"/>
    <property type="project" value="UniProtKB-KW"/>
</dbReference>
<dbReference type="Proteomes" id="UP000827170">
    <property type="component" value="Segment"/>
</dbReference>
<dbReference type="Gene3D" id="3.90.120.10">
    <property type="entry name" value="DNA Methylase, subunit A, domain 2"/>
    <property type="match status" value="1"/>
</dbReference>
<evidence type="ECO:0000256" key="1">
    <source>
        <dbReference type="ARBA" id="ARBA00022603"/>
    </source>
</evidence>
<dbReference type="GO" id="GO:0032259">
    <property type="term" value="P:methylation"/>
    <property type="evidence" value="ECO:0007669"/>
    <property type="project" value="UniProtKB-KW"/>
</dbReference>
<keyword evidence="3 7" id="KW-0808">Transferase</keyword>
<feature type="active site" evidence="7">
    <location>
        <position position="80"/>
    </location>
</feature>
<keyword evidence="11" id="KW-1185">Reference proteome</keyword>
<dbReference type="RefSeq" id="YP_010663889.1">
    <property type="nucleotide sequence ID" value="NC_070907.1"/>
</dbReference>
<evidence type="ECO:0000256" key="5">
    <source>
        <dbReference type="ARBA" id="ARBA00023280"/>
    </source>
</evidence>
<dbReference type="EC" id="2.1.1.37" evidence="9"/>
<name>A0AAE6YNS7_9CAUD</name>
<keyword evidence="4 7" id="KW-0949">S-adenosyl-L-methionine</keyword>
<dbReference type="PANTHER" id="PTHR10629:SF52">
    <property type="entry name" value="DNA (CYTOSINE-5)-METHYLTRANSFERASE 1"/>
    <property type="match status" value="1"/>
</dbReference>
<keyword evidence="6" id="KW-1258">Restriction-modification system evasion by virus</keyword>
<dbReference type="GeneID" id="77939925"/>